<keyword evidence="3" id="KW-1185">Reference proteome</keyword>
<dbReference type="Ensembl" id="ENSCINT00000031291.1">
    <property type="protein sequence ID" value="ENSCINP00000031029.1"/>
    <property type="gene ID" value="ENSCING00000018204.1"/>
</dbReference>
<dbReference type="InParanoid" id="H2XMZ6"/>
<proteinExistence type="predicted"/>
<keyword evidence="1" id="KW-0732">Signal</keyword>
<evidence type="ECO:0000313" key="2">
    <source>
        <dbReference type="Ensembl" id="ENSCINP00000031029.1"/>
    </source>
</evidence>
<reference evidence="2" key="4">
    <citation type="submission" date="2025-09" db="UniProtKB">
        <authorList>
            <consortium name="Ensembl"/>
        </authorList>
    </citation>
    <scope>IDENTIFICATION</scope>
</reference>
<reference evidence="2" key="3">
    <citation type="submission" date="2025-08" db="UniProtKB">
        <authorList>
            <consortium name="Ensembl"/>
        </authorList>
    </citation>
    <scope>IDENTIFICATION</scope>
</reference>
<reference evidence="3" key="1">
    <citation type="journal article" date="2002" name="Science">
        <title>The draft genome of Ciona intestinalis: insights into chordate and vertebrate origins.</title>
        <authorList>
            <person name="Dehal P."/>
            <person name="Satou Y."/>
            <person name="Campbell R.K."/>
            <person name="Chapman J."/>
            <person name="Degnan B."/>
            <person name="De Tomaso A."/>
            <person name="Davidson B."/>
            <person name="Di Gregorio A."/>
            <person name="Gelpke M."/>
            <person name="Goodstein D.M."/>
            <person name="Harafuji N."/>
            <person name="Hastings K.E."/>
            <person name="Ho I."/>
            <person name="Hotta K."/>
            <person name="Huang W."/>
            <person name="Kawashima T."/>
            <person name="Lemaire P."/>
            <person name="Martinez D."/>
            <person name="Meinertzhagen I.A."/>
            <person name="Necula S."/>
            <person name="Nonaka M."/>
            <person name="Putnam N."/>
            <person name="Rash S."/>
            <person name="Saiga H."/>
            <person name="Satake M."/>
            <person name="Terry A."/>
            <person name="Yamada L."/>
            <person name="Wang H.G."/>
            <person name="Awazu S."/>
            <person name="Azumi K."/>
            <person name="Boore J."/>
            <person name="Branno M."/>
            <person name="Chin-Bow S."/>
            <person name="DeSantis R."/>
            <person name="Doyle S."/>
            <person name="Francino P."/>
            <person name="Keys D.N."/>
            <person name="Haga S."/>
            <person name="Hayashi H."/>
            <person name="Hino K."/>
            <person name="Imai K.S."/>
            <person name="Inaba K."/>
            <person name="Kano S."/>
            <person name="Kobayashi K."/>
            <person name="Kobayashi M."/>
            <person name="Lee B.I."/>
            <person name="Makabe K.W."/>
            <person name="Manohar C."/>
            <person name="Matassi G."/>
            <person name="Medina M."/>
            <person name="Mochizuki Y."/>
            <person name="Mount S."/>
            <person name="Morishita T."/>
            <person name="Miura S."/>
            <person name="Nakayama A."/>
            <person name="Nishizaka S."/>
            <person name="Nomoto H."/>
            <person name="Ohta F."/>
            <person name="Oishi K."/>
            <person name="Rigoutsos I."/>
            <person name="Sano M."/>
            <person name="Sasaki A."/>
            <person name="Sasakura Y."/>
            <person name="Shoguchi E."/>
            <person name="Shin-i T."/>
            <person name="Spagnuolo A."/>
            <person name="Stainier D."/>
            <person name="Suzuki M.M."/>
            <person name="Tassy O."/>
            <person name="Takatori N."/>
            <person name="Tokuoka M."/>
            <person name="Yagi K."/>
            <person name="Yoshizaki F."/>
            <person name="Wada S."/>
            <person name="Zhang C."/>
            <person name="Hyatt P.D."/>
            <person name="Larimer F."/>
            <person name="Detter C."/>
            <person name="Doggett N."/>
            <person name="Glavina T."/>
            <person name="Hawkins T."/>
            <person name="Richardson P."/>
            <person name="Lucas S."/>
            <person name="Kohara Y."/>
            <person name="Levine M."/>
            <person name="Satoh N."/>
            <person name="Rokhsar D.S."/>
        </authorList>
    </citation>
    <scope>NUCLEOTIDE SEQUENCE [LARGE SCALE GENOMIC DNA]</scope>
</reference>
<name>H2XMZ6_CIOIN</name>
<accession>H2XMZ6</accession>
<dbReference type="AlphaFoldDB" id="H2XMZ6"/>
<dbReference type="Proteomes" id="UP000008144">
    <property type="component" value="Chromosome 6"/>
</dbReference>
<evidence type="ECO:0000313" key="3">
    <source>
        <dbReference type="Proteomes" id="UP000008144"/>
    </source>
</evidence>
<organism evidence="2 3">
    <name type="scientific">Ciona intestinalis</name>
    <name type="common">Transparent sea squirt</name>
    <name type="synonym">Ascidia intestinalis</name>
    <dbReference type="NCBI Taxonomy" id="7719"/>
    <lineage>
        <taxon>Eukaryota</taxon>
        <taxon>Metazoa</taxon>
        <taxon>Chordata</taxon>
        <taxon>Tunicata</taxon>
        <taxon>Ascidiacea</taxon>
        <taxon>Phlebobranchia</taxon>
        <taxon>Cionidae</taxon>
        <taxon>Ciona</taxon>
    </lineage>
</organism>
<feature type="chain" id="PRO_5012994499" evidence="1">
    <location>
        <begin position="16"/>
        <end position="219"/>
    </location>
</feature>
<dbReference type="HOGENOM" id="CLU_1264079_0_0_1"/>
<sequence>MSFMALGMLLCLVSAVVISAKKSKFKIRCSLVFGAVTITVLVYLQSTANGARIVQSGIVTEAERVNHVVQPEERELFNQHGTLRQQNEESSRLNVNKEEEIVGVSEILEEPTLGSMRKTIKNIERNSLVDKENLLNEEIGKTKDPEEHTSVTILPQSPTRKVDDVMMNAPIRHQRSDVIRMFDDAMTDQEMREYIMDKQEGKHFTRHLTPKSADYKFGK</sequence>
<dbReference type="EMBL" id="EAAA01002293">
    <property type="status" value="NOT_ANNOTATED_CDS"/>
    <property type="molecule type" value="Genomic_DNA"/>
</dbReference>
<evidence type="ECO:0000256" key="1">
    <source>
        <dbReference type="SAM" id="SignalP"/>
    </source>
</evidence>
<feature type="signal peptide" evidence="1">
    <location>
        <begin position="1"/>
        <end position="15"/>
    </location>
</feature>
<protein>
    <submittedName>
        <fullName evidence="2">Uncharacterized protein</fullName>
    </submittedName>
</protein>
<reference evidence="2" key="2">
    <citation type="journal article" date="2008" name="Genome Biol.">
        <title>Improved genome assembly and evidence-based global gene model set for the chordate Ciona intestinalis: new insight into intron and operon populations.</title>
        <authorList>
            <person name="Satou Y."/>
            <person name="Mineta K."/>
            <person name="Ogasawara M."/>
            <person name="Sasakura Y."/>
            <person name="Shoguchi E."/>
            <person name="Ueno K."/>
            <person name="Yamada L."/>
            <person name="Matsumoto J."/>
            <person name="Wasserscheid J."/>
            <person name="Dewar K."/>
            <person name="Wiley G.B."/>
            <person name="Macmil S.L."/>
            <person name="Roe B.A."/>
            <person name="Zeller R.W."/>
            <person name="Hastings K.E."/>
            <person name="Lemaire P."/>
            <person name="Lindquist E."/>
            <person name="Endo T."/>
            <person name="Hotta K."/>
            <person name="Inaba K."/>
        </authorList>
    </citation>
    <scope>NUCLEOTIDE SEQUENCE [LARGE SCALE GENOMIC DNA]</scope>
    <source>
        <strain evidence="2">wild type</strain>
    </source>
</reference>